<gene>
    <name evidence="2" type="ORF">pdam_00017567</name>
</gene>
<reference evidence="2 3" key="1">
    <citation type="journal article" date="2018" name="Sci. Rep.">
        <title>Comparative analysis of the Pocillopora damicornis genome highlights role of immune system in coral evolution.</title>
        <authorList>
            <person name="Cunning R."/>
            <person name="Bay R.A."/>
            <person name="Gillette P."/>
            <person name="Baker A.C."/>
            <person name="Traylor-Knowles N."/>
        </authorList>
    </citation>
    <scope>NUCLEOTIDE SEQUENCE [LARGE SCALE GENOMIC DNA]</scope>
    <source>
        <strain evidence="2">RSMAS</strain>
        <tissue evidence="2">Whole animal</tissue>
    </source>
</reference>
<feature type="region of interest" description="Disordered" evidence="1">
    <location>
        <begin position="155"/>
        <end position="175"/>
    </location>
</feature>
<dbReference type="InterPro" id="IPR036691">
    <property type="entry name" value="Endo/exonu/phosph_ase_sf"/>
</dbReference>
<dbReference type="SUPFAM" id="SSF56219">
    <property type="entry name" value="DNase I-like"/>
    <property type="match status" value="1"/>
</dbReference>
<evidence type="ECO:0008006" key="4">
    <source>
        <dbReference type="Google" id="ProtNLM"/>
    </source>
</evidence>
<keyword evidence="3" id="KW-1185">Reference proteome</keyword>
<name>A0A3M6TRK7_POCDA</name>
<accession>A0A3M6TRK7</accession>
<evidence type="ECO:0000313" key="2">
    <source>
        <dbReference type="EMBL" id="RMX43969.1"/>
    </source>
</evidence>
<dbReference type="Proteomes" id="UP000275408">
    <property type="component" value="Unassembled WGS sequence"/>
</dbReference>
<proteinExistence type="predicted"/>
<organism evidence="2 3">
    <name type="scientific">Pocillopora damicornis</name>
    <name type="common">Cauliflower coral</name>
    <name type="synonym">Millepora damicornis</name>
    <dbReference type="NCBI Taxonomy" id="46731"/>
    <lineage>
        <taxon>Eukaryota</taxon>
        <taxon>Metazoa</taxon>
        <taxon>Cnidaria</taxon>
        <taxon>Anthozoa</taxon>
        <taxon>Hexacorallia</taxon>
        <taxon>Scleractinia</taxon>
        <taxon>Astrocoeniina</taxon>
        <taxon>Pocilloporidae</taxon>
        <taxon>Pocillopora</taxon>
    </lineage>
</organism>
<dbReference type="EMBL" id="RCHS01003083">
    <property type="protein sequence ID" value="RMX43969.1"/>
    <property type="molecule type" value="Genomic_DNA"/>
</dbReference>
<feature type="compositionally biased region" description="Basic and acidic residues" evidence="1">
    <location>
        <begin position="164"/>
        <end position="175"/>
    </location>
</feature>
<comment type="caution">
    <text evidence="2">The sequence shown here is derived from an EMBL/GenBank/DDBJ whole genome shotgun (WGS) entry which is preliminary data.</text>
</comment>
<evidence type="ECO:0000256" key="1">
    <source>
        <dbReference type="SAM" id="MobiDB-lite"/>
    </source>
</evidence>
<dbReference type="AlphaFoldDB" id="A0A3M6TRK7"/>
<dbReference type="PANTHER" id="PTHR46670:SF3">
    <property type="entry name" value="ENDONUCLEASE_EXONUCLEASE_PHOSPHATASE DOMAIN-CONTAINING PROTEIN"/>
    <property type="match status" value="1"/>
</dbReference>
<dbReference type="PANTHER" id="PTHR46670">
    <property type="entry name" value="ENDO/EXONUCLEASE/PHOSPHATASE DOMAIN-CONTAINING PROTEIN"/>
    <property type="match status" value="1"/>
</dbReference>
<sequence length="328" mass="37234">MTQDHHSIDLNFCLLNAQSLNNKAGEFTDLVCEYKPDVVALTETWFYPMDLKPTGSTLLSSTEHLTHIPAVITIVFFQEFSAFLESAVLCSSHLLITGDFNIHMDEEADTDAVRPREILESTGLKKIRSINKKLLRNEISDQSLTTMHQLSRRPYLQKRKRGARRENANKARHEQGSIAKKNLATYVIKRARSDYYTNFIQANCSDSRKLFWSAKTLSDQEVDLNFTGYYDDTKLANDIGKFFVQKIKRIRTKLDIAATTDSSPSFEPPHSNSAQLVSFKILSQRDVKSLIGKSSKKTCHLDPMPTPLVVECLDAPLPVIFRMINLSL</sequence>
<evidence type="ECO:0000313" key="3">
    <source>
        <dbReference type="Proteomes" id="UP000275408"/>
    </source>
</evidence>
<protein>
    <recommendedName>
        <fullName evidence="4">Endonuclease/exonuclease/phosphatase domain-containing protein</fullName>
    </recommendedName>
</protein>